<reference evidence="1 2" key="1">
    <citation type="submission" date="2017-11" db="EMBL/GenBank/DDBJ databases">
        <title>Escherichia coli CV839-15 Genome sequencing and assembly.</title>
        <authorList>
            <person name="Li Z."/>
            <person name="Song N."/>
            <person name="Li W."/>
            <person name="Philip H.R."/>
            <person name="Bu Z."/>
            <person name="Siguo L."/>
        </authorList>
    </citation>
    <scope>NUCLEOTIDE SEQUENCE [LARGE SCALE GENOMIC DNA]</scope>
    <source>
        <strain evidence="1 2">CV839-15</strain>
    </source>
</reference>
<evidence type="ECO:0000313" key="2">
    <source>
        <dbReference type="Proteomes" id="UP000236551"/>
    </source>
</evidence>
<sequence length="38" mass="4262">MQNRDNFWEKGSITAVNVGDEVAIKKFGSGRCTPHRPD</sequence>
<gene>
    <name evidence="1" type="ORF">CV83915_03233</name>
</gene>
<accession>A0A099AXN7</accession>
<organism evidence="1 2">
    <name type="scientific">Escherichia coli</name>
    <dbReference type="NCBI Taxonomy" id="562"/>
    <lineage>
        <taxon>Bacteria</taxon>
        <taxon>Pseudomonadati</taxon>
        <taxon>Pseudomonadota</taxon>
        <taxon>Gammaproteobacteria</taxon>
        <taxon>Enterobacterales</taxon>
        <taxon>Enterobacteriaceae</taxon>
        <taxon>Escherichia</taxon>
    </lineage>
</organism>
<evidence type="ECO:0000313" key="1">
    <source>
        <dbReference type="EMBL" id="ATZ33532.1"/>
    </source>
</evidence>
<dbReference type="EMBL" id="CP024978">
    <property type="protein sequence ID" value="ATZ33532.1"/>
    <property type="molecule type" value="Genomic_DNA"/>
</dbReference>
<dbReference type="AlphaFoldDB" id="A0A099AXN7"/>
<protein>
    <submittedName>
        <fullName evidence="1">Uncharacterized protein</fullName>
    </submittedName>
</protein>
<dbReference type="Proteomes" id="UP000236551">
    <property type="component" value="Chromosome"/>
</dbReference>
<name>A0A099AXN7_ECOLX</name>
<proteinExistence type="predicted"/>